<dbReference type="PANTHER" id="PTHR43649">
    <property type="entry name" value="ARABINOSE-BINDING PROTEIN-RELATED"/>
    <property type="match status" value="1"/>
</dbReference>
<comment type="caution">
    <text evidence="2">The sequence shown here is derived from an EMBL/GenBank/DDBJ whole genome shotgun (WGS) entry which is preliminary data.</text>
</comment>
<evidence type="ECO:0000256" key="1">
    <source>
        <dbReference type="SAM" id="SignalP"/>
    </source>
</evidence>
<dbReference type="InterPro" id="IPR006059">
    <property type="entry name" value="SBP"/>
</dbReference>
<dbReference type="Pfam" id="PF01547">
    <property type="entry name" value="SBP_bac_1"/>
    <property type="match status" value="1"/>
</dbReference>
<dbReference type="Proteomes" id="UP000597444">
    <property type="component" value="Unassembled WGS sequence"/>
</dbReference>
<feature type="signal peptide" evidence="1">
    <location>
        <begin position="1"/>
        <end position="19"/>
    </location>
</feature>
<dbReference type="AlphaFoldDB" id="A0A8J3N211"/>
<keyword evidence="1" id="KW-0732">Signal</keyword>
<dbReference type="PANTHER" id="PTHR43649:SF14">
    <property type="entry name" value="BLR3389 PROTEIN"/>
    <property type="match status" value="1"/>
</dbReference>
<evidence type="ECO:0000313" key="2">
    <source>
        <dbReference type="EMBL" id="GHO95694.1"/>
    </source>
</evidence>
<feature type="chain" id="PRO_5035198825" evidence="1">
    <location>
        <begin position="20"/>
        <end position="429"/>
    </location>
</feature>
<dbReference type="PROSITE" id="PS51257">
    <property type="entry name" value="PROKAR_LIPOPROTEIN"/>
    <property type="match status" value="1"/>
</dbReference>
<sequence>MRRRSYLSFLLIILTVALAACGGGGTTTGSSGSNGKAVINWWHIQTGDPGRADWQKMANDYMKAHPDVTIKITILENDAFKQKLSTVMQSGNPPDLFQSWGGGVLFQYAKAGLVKDLTTDLQGAWGDSLSKSALDVYGQDGKYYGVPWDMGGVGFWYNKTLFAQAGIQEPPKTWSEFLQDVQKLKSKNITPIALGEKDKWPGHFYWAYLAVRMGGKDAFLKAYNRSGSFADPSFVAAGKHLQELVALNPFQKGFLGAAYSDQSNLMGNGKAAMELMGQWAPSTDKNAASDKKKALDLGFFPFPTVEGGAGGPNDVFGGGNGFAIGKNAPPQTVDFLKYLTSAQNQSKLAKDNVNLPTAKDAVSQVTDPLQLEVVKTVNNASYFQLYYDQYLPPAVAQAVLDGTQGLYANSTKPDAAAQMVEDAAATSLK</sequence>
<gene>
    <name evidence="2" type="ORF">KSF_057420</name>
</gene>
<accession>A0A8J3N211</accession>
<dbReference type="EMBL" id="BNJK01000001">
    <property type="protein sequence ID" value="GHO95694.1"/>
    <property type="molecule type" value="Genomic_DNA"/>
</dbReference>
<organism evidence="2 3">
    <name type="scientific">Reticulibacter mediterranei</name>
    <dbReference type="NCBI Taxonomy" id="2778369"/>
    <lineage>
        <taxon>Bacteria</taxon>
        <taxon>Bacillati</taxon>
        <taxon>Chloroflexota</taxon>
        <taxon>Ktedonobacteria</taxon>
        <taxon>Ktedonobacterales</taxon>
        <taxon>Reticulibacteraceae</taxon>
        <taxon>Reticulibacter</taxon>
    </lineage>
</organism>
<proteinExistence type="predicted"/>
<evidence type="ECO:0000313" key="3">
    <source>
        <dbReference type="Proteomes" id="UP000597444"/>
    </source>
</evidence>
<reference evidence="2" key="1">
    <citation type="submission" date="2020-10" db="EMBL/GenBank/DDBJ databases">
        <title>Taxonomic study of unclassified bacteria belonging to the class Ktedonobacteria.</title>
        <authorList>
            <person name="Yabe S."/>
            <person name="Wang C.M."/>
            <person name="Zheng Y."/>
            <person name="Sakai Y."/>
            <person name="Cavaletti L."/>
            <person name="Monciardini P."/>
            <person name="Donadio S."/>
        </authorList>
    </citation>
    <scope>NUCLEOTIDE SEQUENCE</scope>
    <source>
        <strain evidence="2">ID150040</strain>
    </source>
</reference>
<keyword evidence="3" id="KW-1185">Reference proteome</keyword>
<dbReference type="RefSeq" id="WP_220206362.1">
    <property type="nucleotide sequence ID" value="NZ_BNJK01000001.1"/>
</dbReference>
<dbReference type="SUPFAM" id="SSF53850">
    <property type="entry name" value="Periplasmic binding protein-like II"/>
    <property type="match status" value="1"/>
</dbReference>
<dbReference type="InterPro" id="IPR050490">
    <property type="entry name" value="Bact_solute-bd_prot1"/>
</dbReference>
<dbReference type="Gene3D" id="3.40.190.10">
    <property type="entry name" value="Periplasmic binding protein-like II"/>
    <property type="match status" value="2"/>
</dbReference>
<protein>
    <submittedName>
        <fullName evidence="2">ABC transporter substrate-binding protein</fullName>
    </submittedName>
</protein>
<name>A0A8J3N211_9CHLR</name>